<reference evidence="2 3" key="3">
    <citation type="submission" date="2021-02" db="EMBL/GenBank/DDBJ databases">
        <authorList>
            <person name="Merkel A.Y."/>
        </authorList>
    </citation>
    <scope>NUCLEOTIDE SEQUENCE [LARGE SCALE GENOMIC DNA]</scope>
    <source>
        <strain evidence="2 3">T05b</strain>
    </source>
</reference>
<dbReference type="Gene3D" id="3.30.420.130">
    <property type="entry name" value="Dinitrogenase iron-molybdenum cofactor biosynthesis domain"/>
    <property type="match status" value="1"/>
</dbReference>
<dbReference type="InterPro" id="IPR051840">
    <property type="entry name" value="NifX/NifY_domain"/>
</dbReference>
<name>A0ABS2WV29_9BACT</name>
<accession>A0ABS2WV29</accession>
<dbReference type="PANTHER" id="PTHR33937:SF2">
    <property type="entry name" value="DINITROGENASE IRON-MOLYBDENUM COFACTOR BIOSYNTHESIS DOMAIN-CONTAINING PROTEIN"/>
    <property type="match status" value="1"/>
</dbReference>
<comment type="caution">
    <text evidence="2">The sequence shown here is derived from an EMBL/GenBank/DDBJ whole genome shotgun (WGS) entry which is preliminary data.</text>
</comment>
<sequence length="121" mass="12741">MRLVFPTNKNMGKLSPMDGHFGKAKFYTVVTLGEGEIVEVATVENPGHQEGGCGNAVINIMNLSPDALIVTGIGGRPAEGFSKAGLPLYFDKSSKTVEESVQAFLANSLQRSAGEGTCKAH</sequence>
<dbReference type="EMBL" id="JAFHKK010000028">
    <property type="protein sequence ID" value="MBN2965228.1"/>
    <property type="molecule type" value="Genomic_DNA"/>
</dbReference>
<keyword evidence="3" id="KW-1185">Reference proteome</keyword>
<dbReference type="Pfam" id="PF02579">
    <property type="entry name" value="Nitro_FeMo-Co"/>
    <property type="match status" value="1"/>
</dbReference>
<evidence type="ECO:0000313" key="2">
    <source>
        <dbReference type="EMBL" id="MBN2965228.1"/>
    </source>
</evidence>
<reference evidence="3" key="1">
    <citation type="submission" date="2021-02" db="EMBL/GenBank/DDBJ databases">
        <title>Sulfurospirillum tamanensis sp. nov.</title>
        <authorList>
            <person name="Merkel A.Y."/>
        </authorList>
    </citation>
    <scope>NUCLEOTIDE SEQUENCE [LARGE SCALE GENOMIC DNA]</scope>
    <source>
        <strain evidence="3">T05b</strain>
    </source>
</reference>
<evidence type="ECO:0000259" key="1">
    <source>
        <dbReference type="Pfam" id="PF02579"/>
    </source>
</evidence>
<dbReference type="RefSeq" id="WP_205459775.1">
    <property type="nucleotide sequence ID" value="NZ_JAFHKK010000028.1"/>
</dbReference>
<dbReference type="InterPro" id="IPR003731">
    <property type="entry name" value="Di-Nase_FeMo-co_biosynth"/>
</dbReference>
<proteinExistence type="predicted"/>
<dbReference type="SUPFAM" id="SSF53146">
    <property type="entry name" value="Nitrogenase accessory factor-like"/>
    <property type="match status" value="1"/>
</dbReference>
<feature type="domain" description="Dinitrogenase iron-molybdenum cofactor biosynthesis" evidence="1">
    <location>
        <begin position="15"/>
        <end position="105"/>
    </location>
</feature>
<dbReference type="InterPro" id="IPR036105">
    <property type="entry name" value="DiNase_FeMo-co_biosyn_sf"/>
</dbReference>
<gene>
    <name evidence="2" type="ORF">JWV37_10580</name>
</gene>
<reference evidence="2 3" key="2">
    <citation type="submission" date="2021-02" db="EMBL/GenBank/DDBJ databases">
        <title>Sulfurospirillum tamanensis sp. nov.</title>
        <authorList>
            <person name="Frolova A."/>
            <person name="Merkel A."/>
            <person name="Slobodkin A."/>
        </authorList>
    </citation>
    <scope>NUCLEOTIDE SEQUENCE [LARGE SCALE GENOMIC DNA]</scope>
    <source>
        <strain evidence="2 3">T05b</strain>
    </source>
</reference>
<organism evidence="2 3">
    <name type="scientific">Sulfurospirillum tamanense</name>
    <dbReference type="NCBI Taxonomy" id="2813362"/>
    <lineage>
        <taxon>Bacteria</taxon>
        <taxon>Pseudomonadati</taxon>
        <taxon>Campylobacterota</taxon>
        <taxon>Epsilonproteobacteria</taxon>
        <taxon>Campylobacterales</taxon>
        <taxon>Sulfurospirillaceae</taxon>
        <taxon>Sulfurospirillum</taxon>
    </lineage>
</organism>
<evidence type="ECO:0000313" key="3">
    <source>
        <dbReference type="Proteomes" id="UP000703590"/>
    </source>
</evidence>
<protein>
    <submittedName>
        <fullName evidence="2">Dinitrogenase iron-molybdenum cofactor biosynthesis protein</fullName>
    </submittedName>
</protein>
<dbReference type="Proteomes" id="UP000703590">
    <property type="component" value="Unassembled WGS sequence"/>
</dbReference>
<dbReference type="PANTHER" id="PTHR33937">
    <property type="entry name" value="IRON-MOLYBDENUM PROTEIN-RELATED-RELATED"/>
    <property type="match status" value="1"/>
</dbReference>